<keyword evidence="4 6" id="KW-1133">Transmembrane helix</keyword>
<dbReference type="InterPro" id="IPR036259">
    <property type="entry name" value="MFS_trans_sf"/>
</dbReference>
<evidence type="ECO:0000256" key="1">
    <source>
        <dbReference type="ARBA" id="ARBA00004651"/>
    </source>
</evidence>
<dbReference type="EMBL" id="FQYO01000003">
    <property type="protein sequence ID" value="SHI79362.1"/>
    <property type="molecule type" value="Genomic_DNA"/>
</dbReference>
<organism evidence="8 9">
    <name type="scientific">Wenxinia saemankumensis</name>
    <dbReference type="NCBI Taxonomy" id="1447782"/>
    <lineage>
        <taxon>Bacteria</taxon>
        <taxon>Pseudomonadati</taxon>
        <taxon>Pseudomonadota</taxon>
        <taxon>Alphaproteobacteria</taxon>
        <taxon>Rhodobacterales</taxon>
        <taxon>Roseobacteraceae</taxon>
        <taxon>Wenxinia</taxon>
    </lineage>
</organism>
<dbReference type="Gene3D" id="1.20.1250.20">
    <property type="entry name" value="MFS general substrate transporter like domains"/>
    <property type="match status" value="2"/>
</dbReference>
<accession>A0A1M6E1H9</accession>
<proteinExistence type="predicted"/>
<dbReference type="SUPFAM" id="SSF103473">
    <property type="entry name" value="MFS general substrate transporter"/>
    <property type="match status" value="1"/>
</dbReference>
<protein>
    <submittedName>
        <fullName evidence="8">Predicted arabinose efflux permease, MFS family</fullName>
    </submittedName>
</protein>
<evidence type="ECO:0000313" key="8">
    <source>
        <dbReference type="EMBL" id="SHI79362.1"/>
    </source>
</evidence>
<dbReference type="GO" id="GO:0022857">
    <property type="term" value="F:transmembrane transporter activity"/>
    <property type="evidence" value="ECO:0007669"/>
    <property type="project" value="InterPro"/>
</dbReference>
<feature type="transmembrane region" description="Helical" evidence="6">
    <location>
        <begin position="269"/>
        <end position="287"/>
    </location>
</feature>
<dbReference type="OrthoDB" id="272777at2"/>
<dbReference type="RefSeq" id="WP_073328501.1">
    <property type="nucleotide sequence ID" value="NZ_FQYO01000003.1"/>
</dbReference>
<feature type="domain" description="Major facilitator superfamily (MFS) profile" evidence="7">
    <location>
        <begin position="4"/>
        <end position="392"/>
    </location>
</feature>
<keyword evidence="5 6" id="KW-0472">Membrane</keyword>
<feature type="transmembrane region" description="Helical" evidence="6">
    <location>
        <begin position="95"/>
        <end position="117"/>
    </location>
</feature>
<feature type="transmembrane region" description="Helical" evidence="6">
    <location>
        <begin position="366"/>
        <end position="386"/>
    </location>
</feature>
<name>A0A1M6E1H9_9RHOB</name>
<evidence type="ECO:0000256" key="2">
    <source>
        <dbReference type="ARBA" id="ARBA00022475"/>
    </source>
</evidence>
<feature type="transmembrane region" description="Helical" evidence="6">
    <location>
        <begin position="71"/>
        <end position="89"/>
    </location>
</feature>
<dbReference type="InterPro" id="IPR050189">
    <property type="entry name" value="MFS_Efflux_Transporters"/>
</dbReference>
<keyword evidence="9" id="KW-1185">Reference proteome</keyword>
<comment type="subcellular location">
    <subcellularLocation>
        <location evidence="1">Cell membrane</location>
        <topology evidence="1">Multi-pass membrane protein</topology>
    </subcellularLocation>
</comment>
<evidence type="ECO:0000313" key="9">
    <source>
        <dbReference type="Proteomes" id="UP000184292"/>
    </source>
</evidence>
<dbReference type="Proteomes" id="UP000184292">
    <property type="component" value="Unassembled WGS sequence"/>
</dbReference>
<gene>
    <name evidence="8" type="ORF">SAMN05444417_1744</name>
</gene>
<dbReference type="Pfam" id="PF07690">
    <property type="entry name" value="MFS_1"/>
    <property type="match status" value="1"/>
</dbReference>
<feature type="transmembrane region" description="Helical" evidence="6">
    <location>
        <begin position="293"/>
        <end position="313"/>
    </location>
</feature>
<evidence type="ECO:0000256" key="3">
    <source>
        <dbReference type="ARBA" id="ARBA00022692"/>
    </source>
</evidence>
<evidence type="ECO:0000256" key="6">
    <source>
        <dbReference type="SAM" id="Phobius"/>
    </source>
</evidence>
<dbReference type="AlphaFoldDB" id="A0A1M6E1H9"/>
<feature type="transmembrane region" description="Helical" evidence="6">
    <location>
        <begin position="129"/>
        <end position="155"/>
    </location>
</feature>
<feature type="transmembrane region" description="Helical" evidence="6">
    <location>
        <begin position="41"/>
        <end position="62"/>
    </location>
</feature>
<sequence>MRVGLAVLVVAYALSQFYRAFLAVLAPTLIAEIGATPEGLATASGLWFLVFALMQIPVGWALDRLGPRRTAAWLLALGGGGGAAVFALAQGPGAVTWGMVLLGIGCSPVLMASYYIFARIYPPRVFATLAGAVIGLGSLGNVAAAAPMAWAATAFGWRETLVALAVLSLAVAALIALTVRDPERAAGGTAGGLSDLLRIPALWPVLALAAVNYAPAASLRGLWAGPYAGQVFGADAGTIGTVTLAMGLAMIAGNFAYGPLDRLLGTRKWVIFGGNAICAGACLALALAPASGLWAATALLMVVGAAGASYPAIVAHARAFAPAHLAGRGVTLANLFSIGGVGIMQLATGPVFEGGAGQGADPVEGFRRLFVFYAALLAVGLVAYLFSRDRLD</sequence>
<dbReference type="InterPro" id="IPR011701">
    <property type="entry name" value="MFS"/>
</dbReference>
<evidence type="ECO:0000259" key="7">
    <source>
        <dbReference type="PROSITE" id="PS50850"/>
    </source>
</evidence>
<dbReference type="STRING" id="1447782.SAMN05444417_1744"/>
<dbReference type="GO" id="GO:0005886">
    <property type="term" value="C:plasma membrane"/>
    <property type="evidence" value="ECO:0007669"/>
    <property type="project" value="UniProtKB-SubCell"/>
</dbReference>
<feature type="transmembrane region" description="Helical" evidence="6">
    <location>
        <begin position="161"/>
        <end position="179"/>
    </location>
</feature>
<keyword evidence="3 6" id="KW-0812">Transmembrane</keyword>
<reference evidence="8 9" key="1">
    <citation type="submission" date="2016-11" db="EMBL/GenBank/DDBJ databases">
        <authorList>
            <person name="Jaros S."/>
            <person name="Januszkiewicz K."/>
            <person name="Wedrychowicz H."/>
        </authorList>
    </citation>
    <scope>NUCLEOTIDE SEQUENCE [LARGE SCALE GENOMIC DNA]</scope>
    <source>
        <strain evidence="8 9">DSM 100565</strain>
    </source>
</reference>
<evidence type="ECO:0000256" key="5">
    <source>
        <dbReference type="ARBA" id="ARBA00023136"/>
    </source>
</evidence>
<dbReference type="InterPro" id="IPR020846">
    <property type="entry name" value="MFS_dom"/>
</dbReference>
<feature type="transmembrane region" description="Helical" evidence="6">
    <location>
        <begin position="325"/>
        <end position="346"/>
    </location>
</feature>
<feature type="transmembrane region" description="Helical" evidence="6">
    <location>
        <begin position="199"/>
        <end position="216"/>
    </location>
</feature>
<feature type="transmembrane region" description="Helical" evidence="6">
    <location>
        <begin position="236"/>
        <end position="257"/>
    </location>
</feature>
<dbReference type="PROSITE" id="PS50850">
    <property type="entry name" value="MFS"/>
    <property type="match status" value="1"/>
</dbReference>
<dbReference type="PANTHER" id="PTHR43124:SF3">
    <property type="entry name" value="CHLORAMPHENICOL EFFLUX PUMP RV0191"/>
    <property type="match status" value="1"/>
</dbReference>
<dbReference type="PANTHER" id="PTHR43124">
    <property type="entry name" value="PURINE EFFLUX PUMP PBUE"/>
    <property type="match status" value="1"/>
</dbReference>
<evidence type="ECO:0000256" key="4">
    <source>
        <dbReference type="ARBA" id="ARBA00022989"/>
    </source>
</evidence>
<keyword evidence="2" id="KW-1003">Cell membrane</keyword>